<comment type="similarity">
    <text evidence="1">Belongs to the PPP4R2 family.</text>
</comment>
<dbReference type="PANTHER" id="PTHR16487:SF0">
    <property type="entry name" value="PROTEIN PHOSPHATASE 4 REGULATORY SUBUNIT 2-RELATED"/>
    <property type="match status" value="1"/>
</dbReference>
<dbReference type="Proteomes" id="UP000267821">
    <property type="component" value="Unassembled WGS sequence"/>
</dbReference>
<dbReference type="InParanoid" id="A0A3N4LQS8"/>
<dbReference type="AlphaFoldDB" id="A0A3N4LQS8"/>
<evidence type="ECO:0008006" key="5">
    <source>
        <dbReference type="Google" id="ProtNLM"/>
    </source>
</evidence>
<feature type="region of interest" description="Disordered" evidence="2">
    <location>
        <begin position="40"/>
        <end position="67"/>
    </location>
</feature>
<dbReference type="Pfam" id="PF09184">
    <property type="entry name" value="PPP4R2"/>
    <property type="match status" value="1"/>
</dbReference>
<feature type="compositionally biased region" description="Polar residues" evidence="2">
    <location>
        <begin position="40"/>
        <end position="57"/>
    </location>
</feature>
<evidence type="ECO:0000313" key="4">
    <source>
        <dbReference type="Proteomes" id="UP000267821"/>
    </source>
</evidence>
<dbReference type="STRING" id="1051890.A0A3N4LQS8"/>
<dbReference type="GO" id="GO:0005737">
    <property type="term" value="C:cytoplasm"/>
    <property type="evidence" value="ECO:0007669"/>
    <property type="project" value="TreeGrafter"/>
</dbReference>
<gene>
    <name evidence="3" type="ORF">L211DRAFT_109006</name>
</gene>
<dbReference type="GO" id="GO:0030289">
    <property type="term" value="C:protein phosphatase 4 complex"/>
    <property type="evidence" value="ECO:0007669"/>
    <property type="project" value="InterPro"/>
</dbReference>
<dbReference type="InterPro" id="IPR015267">
    <property type="entry name" value="PPP4R2"/>
</dbReference>
<keyword evidence="4" id="KW-1185">Reference proteome</keyword>
<evidence type="ECO:0000313" key="3">
    <source>
        <dbReference type="EMBL" id="RPB25277.1"/>
    </source>
</evidence>
<dbReference type="PANTHER" id="PTHR16487">
    <property type="entry name" value="PPP4R2-RELATED PROTEIN"/>
    <property type="match status" value="1"/>
</dbReference>
<dbReference type="GO" id="GO:0019888">
    <property type="term" value="F:protein phosphatase regulator activity"/>
    <property type="evidence" value="ECO:0007669"/>
    <property type="project" value="InterPro"/>
</dbReference>
<dbReference type="OrthoDB" id="341898at2759"/>
<proteinExistence type="inferred from homology"/>
<evidence type="ECO:0000256" key="1">
    <source>
        <dbReference type="ARBA" id="ARBA00009207"/>
    </source>
</evidence>
<feature type="region of interest" description="Disordered" evidence="2">
    <location>
        <begin position="195"/>
        <end position="321"/>
    </location>
</feature>
<feature type="compositionally biased region" description="Basic and acidic residues" evidence="2">
    <location>
        <begin position="293"/>
        <end position="321"/>
    </location>
</feature>
<dbReference type="GO" id="GO:0005634">
    <property type="term" value="C:nucleus"/>
    <property type="evidence" value="ECO:0007669"/>
    <property type="project" value="TreeGrafter"/>
</dbReference>
<organism evidence="3 4">
    <name type="scientific">Terfezia boudieri ATCC MYA-4762</name>
    <dbReference type="NCBI Taxonomy" id="1051890"/>
    <lineage>
        <taxon>Eukaryota</taxon>
        <taxon>Fungi</taxon>
        <taxon>Dikarya</taxon>
        <taxon>Ascomycota</taxon>
        <taxon>Pezizomycotina</taxon>
        <taxon>Pezizomycetes</taxon>
        <taxon>Pezizales</taxon>
        <taxon>Pezizaceae</taxon>
        <taxon>Terfezia</taxon>
    </lineage>
</organism>
<dbReference type="EMBL" id="ML121538">
    <property type="protein sequence ID" value="RPB25277.1"/>
    <property type="molecule type" value="Genomic_DNA"/>
</dbReference>
<sequence>MKPDDMLIESIILDGKVELESWPSLLNSFLERIDEAITSTNHGPGAQSIDTADQPSQPAYVPDTSDRTLPPNIDIVVASIKETLTTTFSTAPPHTVQRLAELFQKPNEHYRSLPKFLRAVQRVISVSSTTDQFPLPSAVEHPTTVMLNALGSDESLGGALLTPISWLRNDVVSCDSESDTKMNGVVQGELLRQEQELDKQGSSSTPDAEHDDMQQMHAQGPPKLGPEDLGPQPPGVVFPDLDDAPPETALEPEIQAKQEEMMDTPMTGDEGATDAPQNASETEDKMDVDDAVTEGKEFSAEALDKAMSDDDDDAGRNVDKT</sequence>
<name>A0A3N4LQS8_9PEZI</name>
<protein>
    <recommendedName>
        <fullName evidence="5">PPP4R2-domain-containing protein</fullName>
    </recommendedName>
</protein>
<accession>A0A3N4LQS8</accession>
<reference evidence="3 4" key="1">
    <citation type="journal article" date="2018" name="Nat. Ecol. Evol.">
        <title>Pezizomycetes genomes reveal the molecular basis of ectomycorrhizal truffle lifestyle.</title>
        <authorList>
            <person name="Murat C."/>
            <person name="Payen T."/>
            <person name="Noel B."/>
            <person name="Kuo A."/>
            <person name="Morin E."/>
            <person name="Chen J."/>
            <person name="Kohler A."/>
            <person name="Krizsan K."/>
            <person name="Balestrini R."/>
            <person name="Da Silva C."/>
            <person name="Montanini B."/>
            <person name="Hainaut M."/>
            <person name="Levati E."/>
            <person name="Barry K.W."/>
            <person name="Belfiori B."/>
            <person name="Cichocki N."/>
            <person name="Clum A."/>
            <person name="Dockter R.B."/>
            <person name="Fauchery L."/>
            <person name="Guy J."/>
            <person name="Iotti M."/>
            <person name="Le Tacon F."/>
            <person name="Lindquist E.A."/>
            <person name="Lipzen A."/>
            <person name="Malagnac F."/>
            <person name="Mello A."/>
            <person name="Molinier V."/>
            <person name="Miyauchi S."/>
            <person name="Poulain J."/>
            <person name="Riccioni C."/>
            <person name="Rubini A."/>
            <person name="Sitrit Y."/>
            <person name="Splivallo R."/>
            <person name="Traeger S."/>
            <person name="Wang M."/>
            <person name="Zifcakova L."/>
            <person name="Wipf D."/>
            <person name="Zambonelli A."/>
            <person name="Paolocci F."/>
            <person name="Nowrousian M."/>
            <person name="Ottonello S."/>
            <person name="Baldrian P."/>
            <person name="Spatafora J.W."/>
            <person name="Henrissat B."/>
            <person name="Nagy L.G."/>
            <person name="Aury J.M."/>
            <person name="Wincker P."/>
            <person name="Grigoriev I.V."/>
            <person name="Bonfante P."/>
            <person name="Martin F.M."/>
        </authorList>
    </citation>
    <scope>NUCLEOTIDE SEQUENCE [LARGE SCALE GENOMIC DNA]</scope>
    <source>
        <strain evidence="3 4">ATCC MYA-4762</strain>
    </source>
</reference>
<evidence type="ECO:0000256" key="2">
    <source>
        <dbReference type="SAM" id="MobiDB-lite"/>
    </source>
</evidence>